<evidence type="ECO:0000256" key="4">
    <source>
        <dbReference type="ARBA" id="ARBA00022519"/>
    </source>
</evidence>
<evidence type="ECO:0000313" key="14">
    <source>
        <dbReference type="EMBL" id="BBF22155.1"/>
    </source>
</evidence>
<evidence type="ECO:0000256" key="5">
    <source>
        <dbReference type="ARBA" id="ARBA00022676"/>
    </source>
</evidence>
<evidence type="ECO:0000256" key="11">
    <source>
        <dbReference type="ARBA" id="ARBA00044190"/>
    </source>
</evidence>
<dbReference type="Proteomes" id="UP000271003">
    <property type="component" value="Chromosome"/>
</dbReference>
<keyword evidence="7" id="KW-0448">Lipopolysaccharide biosynthesis</keyword>
<evidence type="ECO:0000256" key="13">
    <source>
        <dbReference type="ARBA" id="ARBA00049201"/>
    </source>
</evidence>
<dbReference type="GO" id="GO:0005829">
    <property type="term" value="C:cytosol"/>
    <property type="evidence" value="ECO:0007669"/>
    <property type="project" value="TreeGrafter"/>
</dbReference>
<dbReference type="GO" id="GO:0008713">
    <property type="term" value="F:ADP-heptose-lipopolysaccharide heptosyltransferase activity"/>
    <property type="evidence" value="ECO:0007669"/>
    <property type="project" value="TreeGrafter"/>
</dbReference>
<dbReference type="Gene3D" id="3.40.50.2000">
    <property type="entry name" value="Glycogen Phosphorylase B"/>
    <property type="match status" value="2"/>
</dbReference>
<gene>
    <name evidence="14" type="primary">rfaC</name>
    <name evidence="14" type="ORF">SUTMEG_00460</name>
</gene>
<protein>
    <recommendedName>
        <fullName evidence="11">Lipopolysaccharide heptosyltransferase 1</fullName>
        <ecNumber evidence="10">2.4.99.23</ecNumber>
    </recommendedName>
    <alternativeName>
        <fullName evidence="12">ADP-heptose:lipopolysaccharide heptosyltransferase I</fullName>
    </alternativeName>
</protein>
<comment type="subcellular location">
    <subcellularLocation>
        <location evidence="1">Cell inner membrane</location>
        <topology evidence="1">Peripheral membrane protein</topology>
        <orientation evidence="1">Cytoplasmic side</orientation>
    </subcellularLocation>
</comment>
<keyword evidence="8" id="KW-0472">Membrane</keyword>
<name>A0A2Z6I6S6_9BURK</name>
<organism evidence="14 15">
    <name type="scientific">Sutterella megalosphaeroides</name>
    <dbReference type="NCBI Taxonomy" id="2494234"/>
    <lineage>
        <taxon>Bacteria</taxon>
        <taxon>Pseudomonadati</taxon>
        <taxon>Pseudomonadota</taxon>
        <taxon>Betaproteobacteria</taxon>
        <taxon>Burkholderiales</taxon>
        <taxon>Sutterellaceae</taxon>
        <taxon>Sutterella</taxon>
    </lineage>
</organism>
<dbReference type="KEGG" id="sutt:SUTMEG_00460"/>
<reference evidence="14 15" key="1">
    <citation type="journal article" date="2018" name="Int. J. Syst. Evol. Microbiol.">
        <title>Mesosutterella multiformis gen. nov., sp. nov., a member of the family Sutterellaceae and Sutterella megalosphaeroides sp. nov., isolated from human faeces.</title>
        <authorList>
            <person name="Sakamoto M."/>
            <person name="Ikeyama N."/>
            <person name="Kunihiro T."/>
            <person name="Iino T."/>
            <person name="Yuki M."/>
            <person name="Ohkuma M."/>
        </authorList>
    </citation>
    <scope>NUCLEOTIDE SEQUENCE [LARGE SCALE GENOMIC DNA]</scope>
    <source>
        <strain evidence="14 15">6FBBBH3</strain>
    </source>
</reference>
<evidence type="ECO:0000256" key="3">
    <source>
        <dbReference type="ARBA" id="ARBA00022475"/>
    </source>
</evidence>
<comment type="similarity">
    <text evidence="9">Belongs to the glycosyltransferase 9 family.</text>
</comment>
<evidence type="ECO:0000256" key="1">
    <source>
        <dbReference type="ARBA" id="ARBA00004515"/>
    </source>
</evidence>
<sequence length="319" mass="34657">MKVLIVKTSSMGDIIHALPLVHDLTGGHPEAEIHWLAEESFRDIPTFAPAVSTVHRTAFRRWRRTPFAANVREEIGALKSALRAADYDAVLDIQGLLRSAVAARWTGKPVTGYTRRTVREPLASWFYDKKLDLPESLGAVRRYRLAAAETFGYAIDEEHPVFALRADRAVALPVTGPYAALAVNTSRDEKLWPEAHWVRLGEELLRRGMRSVIFWGNPEERLRAERIAARIEGALVPERMPLADVGAVLAGARLMVGVDTGIAHLAAALGRPSVGIFVSTPTETLRLIGDGPCLSLGGVGEVPTVEAVLDAADAVAGAR</sequence>
<dbReference type="Pfam" id="PF01075">
    <property type="entry name" value="Glyco_transf_9"/>
    <property type="match status" value="1"/>
</dbReference>
<dbReference type="CDD" id="cd03789">
    <property type="entry name" value="GT9_LPS_heptosyltransferase"/>
    <property type="match status" value="1"/>
</dbReference>
<comment type="catalytic activity">
    <reaction evidence="13">
        <text>an alpha-Kdo-(2-&gt;4)-alpha-Kdo-(2-&gt;6)-lipid A + ADP-L-glycero-beta-D-manno-heptose = an L-alpha-D-Hep-(1-&gt;5)-[alpha-Kdo-(2-&gt;4)]-alpha-Kdo-(2-&gt;6)-lipid A + ADP + H(+)</text>
        <dbReference type="Rhea" id="RHEA:74067"/>
        <dbReference type="ChEBI" id="CHEBI:15378"/>
        <dbReference type="ChEBI" id="CHEBI:61506"/>
        <dbReference type="ChEBI" id="CHEBI:176431"/>
        <dbReference type="ChEBI" id="CHEBI:193068"/>
        <dbReference type="ChEBI" id="CHEBI:456216"/>
        <dbReference type="EC" id="2.4.99.23"/>
    </reaction>
</comment>
<evidence type="ECO:0000313" key="15">
    <source>
        <dbReference type="Proteomes" id="UP000271003"/>
    </source>
</evidence>
<dbReference type="PANTHER" id="PTHR30160:SF19">
    <property type="entry name" value="LIPOPOLYSACCHARIDE HEPTOSYLTRANSFERASE 1"/>
    <property type="match status" value="1"/>
</dbReference>
<keyword evidence="3" id="KW-1003">Cell membrane</keyword>
<evidence type="ECO:0000256" key="9">
    <source>
        <dbReference type="ARBA" id="ARBA00043995"/>
    </source>
</evidence>
<evidence type="ECO:0000256" key="7">
    <source>
        <dbReference type="ARBA" id="ARBA00022985"/>
    </source>
</evidence>
<dbReference type="RefSeq" id="WP_120175826.1">
    <property type="nucleotide sequence ID" value="NZ_AP018786.1"/>
</dbReference>
<keyword evidence="6 14" id="KW-0808">Transferase</keyword>
<dbReference type="GO" id="GO:0005886">
    <property type="term" value="C:plasma membrane"/>
    <property type="evidence" value="ECO:0007669"/>
    <property type="project" value="UniProtKB-SubCell"/>
</dbReference>
<dbReference type="InterPro" id="IPR011908">
    <property type="entry name" value="LipoPS_heptosylTferase-I"/>
</dbReference>
<comment type="pathway">
    <text evidence="2">Bacterial outer membrane biogenesis; LPS core biosynthesis.</text>
</comment>
<accession>A0A2Z6I6S6</accession>
<dbReference type="InterPro" id="IPR002201">
    <property type="entry name" value="Glyco_trans_9"/>
</dbReference>
<dbReference type="AlphaFoldDB" id="A0A2Z6I6S6"/>
<proteinExistence type="inferred from homology"/>
<dbReference type="OrthoDB" id="9767552at2"/>
<dbReference type="NCBIfam" id="TIGR02193">
    <property type="entry name" value="heptsyl_trn_I"/>
    <property type="match status" value="1"/>
</dbReference>
<dbReference type="SUPFAM" id="SSF53756">
    <property type="entry name" value="UDP-Glycosyltransferase/glycogen phosphorylase"/>
    <property type="match status" value="1"/>
</dbReference>
<evidence type="ECO:0000256" key="2">
    <source>
        <dbReference type="ARBA" id="ARBA00004713"/>
    </source>
</evidence>
<evidence type="ECO:0000256" key="6">
    <source>
        <dbReference type="ARBA" id="ARBA00022679"/>
    </source>
</evidence>
<evidence type="ECO:0000256" key="10">
    <source>
        <dbReference type="ARBA" id="ARBA00044041"/>
    </source>
</evidence>
<keyword evidence="15" id="KW-1185">Reference proteome</keyword>
<keyword evidence="4" id="KW-0997">Cell inner membrane</keyword>
<keyword evidence="5" id="KW-0328">Glycosyltransferase</keyword>
<dbReference type="PANTHER" id="PTHR30160">
    <property type="entry name" value="TETRAACYLDISACCHARIDE 4'-KINASE-RELATED"/>
    <property type="match status" value="1"/>
</dbReference>
<dbReference type="GO" id="GO:0009244">
    <property type="term" value="P:lipopolysaccharide core region biosynthetic process"/>
    <property type="evidence" value="ECO:0007669"/>
    <property type="project" value="InterPro"/>
</dbReference>
<evidence type="ECO:0000256" key="12">
    <source>
        <dbReference type="ARBA" id="ARBA00044330"/>
    </source>
</evidence>
<dbReference type="InterPro" id="IPR051199">
    <property type="entry name" value="LPS_LOS_Heptosyltrfase"/>
</dbReference>
<dbReference type="EMBL" id="AP018786">
    <property type="protein sequence ID" value="BBF22155.1"/>
    <property type="molecule type" value="Genomic_DNA"/>
</dbReference>
<evidence type="ECO:0000256" key="8">
    <source>
        <dbReference type="ARBA" id="ARBA00023136"/>
    </source>
</evidence>
<dbReference type="EC" id="2.4.99.23" evidence="10"/>